<dbReference type="InterPro" id="IPR036412">
    <property type="entry name" value="HAD-like_sf"/>
</dbReference>
<dbReference type="InterPro" id="IPR010036">
    <property type="entry name" value="MDP_1_eu_arc"/>
</dbReference>
<dbReference type="SUPFAM" id="SSF56784">
    <property type="entry name" value="HAD-like"/>
    <property type="match status" value="1"/>
</dbReference>
<dbReference type="AlphaFoldDB" id="A0A6C0DVU5"/>
<evidence type="ECO:0000313" key="1">
    <source>
        <dbReference type="EMBL" id="QHT20582.1"/>
    </source>
</evidence>
<dbReference type="PANTHER" id="PTHR17901">
    <property type="entry name" value="MAGNESIUM-DEPENDENT PHOSPHATASE 1 MDP1"/>
    <property type="match status" value="1"/>
</dbReference>
<evidence type="ECO:0008006" key="2">
    <source>
        <dbReference type="Google" id="ProtNLM"/>
    </source>
</evidence>
<dbReference type="GO" id="GO:0003993">
    <property type="term" value="F:acid phosphatase activity"/>
    <property type="evidence" value="ECO:0007669"/>
    <property type="project" value="TreeGrafter"/>
</dbReference>
<proteinExistence type="predicted"/>
<dbReference type="InterPro" id="IPR023214">
    <property type="entry name" value="HAD_sf"/>
</dbReference>
<reference evidence="1" key="1">
    <citation type="journal article" date="2020" name="Nature">
        <title>Giant virus diversity and host interactions through global metagenomics.</title>
        <authorList>
            <person name="Schulz F."/>
            <person name="Roux S."/>
            <person name="Paez-Espino D."/>
            <person name="Jungbluth S."/>
            <person name="Walsh D.A."/>
            <person name="Denef V.J."/>
            <person name="McMahon K.D."/>
            <person name="Konstantinidis K.T."/>
            <person name="Eloe-Fadrosh E.A."/>
            <person name="Kyrpides N.C."/>
            <person name="Woyke T."/>
        </authorList>
    </citation>
    <scope>NUCLEOTIDE SEQUENCE</scope>
    <source>
        <strain evidence="1">GVMAG-M-3300023174-68</strain>
    </source>
</reference>
<accession>A0A6C0DVU5</accession>
<dbReference type="Gene3D" id="3.40.50.1000">
    <property type="entry name" value="HAD superfamily/HAD-like"/>
    <property type="match status" value="1"/>
</dbReference>
<dbReference type="PANTHER" id="PTHR17901:SF14">
    <property type="entry name" value="MAGNESIUM-DEPENDENT PHOSPHATASE 1"/>
    <property type="match status" value="1"/>
</dbReference>
<dbReference type="EMBL" id="MN739679">
    <property type="protein sequence ID" value="QHT20582.1"/>
    <property type="molecule type" value="Genomic_DNA"/>
</dbReference>
<name>A0A6C0DVU5_9ZZZZ</name>
<sequence>MSYLLEDFIDVKIPNDCKLCIFDLDDTLKFKYTGTYSRDAKAILQYMKYNNIQMAVASLNIYAKKILLNDETLFFFKDIQNRTFDNEKDFDKIKMFTRICKKLKISYENAILFDDNFIHCIEASCVNMNYIEVDGNKGITWKDIKKGMNKFVIRRKSI</sequence>
<protein>
    <recommendedName>
        <fullName evidence="2">FCP1 homology domain-containing protein</fullName>
    </recommendedName>
</protein>
<organism evidence="1">
    <name type="scientific">viral metagenome</name>
    <dbReference type="NCBI Taxonomy" id="1070528"/>
    <lineage>
        <taxon>unclassified sequences</taxon>
        <taxon>metagenomes</taxon>
        <taxon>organismal metagenomes</taxon>
    </lineage>
</organism>